<reference evidence="2" key="1">
    <citation type="journal article" date="2001" name="Science">
        <title>The sequence of the human genome.</title>
        <authorList>
            <person name="Venter J.C."/>
            <person name="Adams M.D."/>
            <person name="Myers E.W."/>
            <person name="Li P.W."/>
            <person name="Mural R.J."/>
            <person name="Sutton G.G."/>
            <person name="Smith H.O."/>
            <person name="Yandell M."/>
            <person name="Evans C.A."/>
            <person name="Holt R.A."/>
            <person name="Gocayne J.D."/>
            <person name="Amanatides P."/>
            <person name="Ballew R.M."/>
            <person name="Huson D.H."/>
            <person name="Wortman J.R."/>
            <person name="Zhang Q."/>
            <person name="Kodira C.D."/>
            <person name="Zheng X.H."/>
            <person name="Chen L."/>
            <person name="Skupski M."/>
            <person name="Subramanian G."/>
            <person name="Thomas P.D."/>
            <person name="Zhang J."/>
            <person name="Gabor Miklos G.L."/>
            <person name="Nelson C."/>
            <person name="Broder S."/>
            <person name="Clark A.G."/>
            <person name="Nadeau J."/>
            <person name="McKusick V.A."/>
            <person name="Zinder N."/>
            <person name="Levine A.J."/>
            <person name="Roberts R.J."/>
            <person name="Simon M."/>
            <person name="Slayman C."/>
            <person name="Hunkapiller M."/>
            <person name="Bolanos R."/>
            <person name="Delcher A."/>
            <person name="Dew I."/>
            <person name="Fasulo D."/>
            <person name="Flanigan M."/>
            <person name="Florea L."/>
            <person name="Halpern A."/>
            <person name="Hannenhalli S."/>
            <person name="Kravitz S."/>
            <person name="Levy S."/>
            <person name="Mobarry C."/>
            <person name="Reinert K."/>
            <person name="Remington K."/>
            <person name="Abu-Threideh J."/>
            <person name="Beasley E."/>
            <person name="Biddick K."/>
            <person name="Bonazzi V."/>
            <person name="Brandon R."/>
            <person name="Cargill M."/>
            <person name="Chandramouliswaran I."/>
            <person name="Charlab R."/>
            <person name="Chaturvedi K."/>
            <person name="Deng Z."/>
            <person name="Di Francesco V."/>
            <person name="Dunn P."/>
            <person name="Eilbeck K."/>
            <person name="Evangelista C."/>
            <person name="Gabrielian A.E."/>
            <person name="Gan W."/>
            <person name="Ge W."/>
            <person name="Gong F."/>
            <person name="Gu Z."/>
            <person name="Guan P."/>
            <person name="Heiman T.J."/>
            <person name="Higgins M.E."/>
            <person name="Ji R.R."/>
            <person name="Ke Z."/>
            <person name="Ketchum K.A."/>
            <person name="Lai Z."/>
            <person name="Lei Y."/>
            <person name="Li Z."/>
            <person name="Li J."/>
            <person name="Liang Y."/>
            <person name="Lin X."/>
            <person name="Lu F."/>
            <person name="Merkulov G.V."/>
            <person name="Milshina N."/>
            <person name="Moore H.M."/>
            <person name="Naik A.K."/>
            <person name="Narayan V.A."/>
            <person name="Neelam B."/>
            <person name="Nusskern D."/>
            <person name="Rusch D.B."/>
            <person name="Salzberg S."/>
            <person name="Shao W."/>
            <person name="Shue B."/>
            <person name="Sun J."/>
            <person name="Wang Z."/>
            <person name="Wang A."/>
            <person name="Wang X."/>
            <person name="Wang J."/>
            <person name="Wei M."/>
            <person name="Wides R."/>
            <person name="Xiao C."/>
            <person name="Yan C."/>
            <person name="Yao A."/>
            <person name="Ye J."/>
            <person name="Zhan M."/>
            <person name="Zhang W."/>
            <person name="Zhang H."/>
            <person name="Zhao Q."/>
            <person name="Zheng L."/>
            <person name="Zhong F."/>
            <person name="Zhong W."/>
            <person name="Zhu S."/>
            <person name="Zhao S."/>
            <person name="Gilbert D."/>
            <person name="Baumhueter S."/>
            <person name="Spier G."/>
            <person name="Carter C."/>
            <person name="Cravchik A."/>
            <person name="Woodage T."/>
            <person name="Ali F."/>
            <person name="An H."/>
            <person name="Awe A."/>
            <person name="Baldwin D."/>
            <person name="Baden H."/>
            <person name="Barnstead M."/>
            <person name="Barrow I."/>
            <person name="Beeson K."/>
            <person name="Busam D."/>
            <person name="Carver A."/>
            <person name="Center A."/>
            <person name="Cheng M.L."/>
            <person name="Curry L."/>
            <person name="Danaher S."/>
            <person name="Davenport L."/>
            <person name="Desilets R."/>
            <person name="Dietz S."/>
            <person name="Dodson K."/>
            <person name="Doup L."/>
            <person name="Ferriera S."/>
            <person name="Garg N."/>
            <person name="Gluecksmann A."/>
            <person name="Hart B."/>
            <person name="Haynes J."/>
            <person name="Haynes C."/>
            <person name="Heiner C."/>
            <person name="Hladun S."/>
            <person name="Hostin D."/>
            <person name="Houck J."/>
            <person name="Howland T."/>
            <person name="Ibegwam C."/>
            <person name="Johnson J."/>
            <person name="Kalush F."/>
            <person name="Kline L."/>
            <person name="Koduru S."/>
            <person name="Love A."/>
            <person name="Mann F."/>
            <person name="May D."/>
            <person name="McCawley S."/>
            <person name="McIntosh T."/>
            <person name="McMullen I."/>
            <person name="Moy M."/>
            <person name="Moy L."/>
            <person name="Murphy B."/>
            <person name="Nelson K."/>
            <person name="Pfannkoch C."/>
            <person name="Pratts E."/>
            <person name="Puri V."/>
            <person name="Qureshi H."/>
            <person name="Reardon M."/>
            <person name="Rodriguez R."/>
            <person name="Rogers Y.H."/>
            <person name="Romblad D."/>
            <person name="Ruhfel B."/>
            <person name="Scott R."/>
            <person name="Sitter C."/>
            <person name="Smallwood M."/>
            <person name="Stewart E."/>
            <person name="Strong R."/>
            <person name="Suh E."/>
            <person name="Thomas R."/>
            <person name="Tint N.N."/>
            <person name="Tse S."/>
            <person name="Vech C."/>
            <person name="Wang G."/>
            <person name="Wetter J."/>
            <person name="Williams S."/>
            <person name="Williams M."/>
            <person name="Windsor S."/>
            <person name="Winn-Deen E."/>
            <person name="Wolfe K."/>
            <person name="Zaveri J."/>
            <person name="Zaveri K."/>
            <person name="Abril J.F."/>
            <person name="Guigo R."/>
            <person name="Campbell M.J."/>
            <person name="Sjolander K.V."/>
            <person name="Karlak B."/>
            <person name="Kejariwal A."/>
            <person name="Mi H."/>
            <person name="Lazareva B."/>
            <person name="Hatton T."/>
            <person name="Narechania A."/>
            <person name="Diemer K."/>
            <person name="Muruganujan A."/>
            <person name="Guo N."/>
            <person name="Sato S."/>
            <person name="Bafna V."/>
            <person name="Istrail S."/>
            <person name="Lippert R."/>
            <person name="Schwartz R."/>
            <person name="Walenz B."/>
            <person name="Yooseph S."/>
            <person name="Allen D."/>
            <person name="Basu A."/>
            <person name="Baxendale J."/>
            <person name="Blick L."/>
            <person name="Caminha M."/>
            <person name="Carnes-Stine J."/>
            <person name="Caulk P."/>
            <person name="Chiang Y.H."/>
            <person name="Coyne M."/>
            <person name="Dahlke C."/>
            <person name="Mays A."/>
            <person name="Dombroski M."/>
            <person name="Donnelly M."/>
            <person name="Ely D."/>
            <person name="Esparham S."/>
            <person name="Fosler C."/>
            <person name="Gire H."/>
            <person name="Glanowski S."/>
            <person name="Glasser K."/>
            <person name="Glodek A."/>
            <person name="Gorokhov M."/>
            <person name="Graham K."/>
            <person name="Gropman B."/>
            <person name="Harris M."/>
            <person name="Heil J."/>
            <person name="Henderson S."/>
            <person name="Hoover J."/>
            <person name="Jennings D."/>
            <person name="Jordan C."/>
            <person name="Jordan J."/>
            <person name="Kasha J."/>
            <person name="Kagan L."/>
            <person name="Kraft C."/>
            <person name="Levitsky A."/>
            <person name="Lewis M."/>
            <person name="Liu X."/>
            <person name="Lopez J."/>
            <person name="Ma D."/>
            <person name="Majoros W."/>
            <person name="McDaniel J."/>
            <person name="Murphy S."/>
            <person name="Newman M."/>
            <person name="Nguyen T."/>
            <person name="Nguyen N."/>
            <person name="Nodell M."/>
            <person name="Pan S."/>
            <person name="Peck J."/>
            <person name="Peterson M."/>
            <person name="Rowe W."/>
            <person name="Sanders R."/>
            <person name="Scott J."/>
            <person name="Simpson M."/>
            <person name="Smith T."/>
            <person name="Sprague A."/>
            <person name="Stockwell T."/>
            <person name="Turner R."/>
            <person name="Venter E."/>
            <person name="Wang M."/>
            <person name="Wen M."/>
            <person name="Wu D."/>
            <person name="Wu M."/>
            <person name="Xia A."/>
            <person name="Zandieh A."/>
            <person name="Zhu X."/>
        </authorList>
    </citation>
    <scope>NUCLEOTIDE SEQUENCE</scope>
</reference>
<dbReference type="EMBL" id="AY312367">
    <property type="protein sequence ID" value="AAQ85135.1"/>
    <property type="molecule type" value="mRNA"/>
</dbReference>
<evidence type="ECO:0000313" key="2">
    <source>
        <dbReference type="EMBL" id="EAW94027.1"/>
    </source>
</evidence>
<proteinExistence type="evidence at transcript level"/>
<accession>Q6W4W4</accession>
<organism evidence="1">
    <name type="scientific">Homo sapiens</name>
    <name type="common">Human</name>
    <dbReference type="NCBI Taxonomy" id="9606"/>
    <lineage>
        <taxon>Eukaryota</taxon>
        <taxon>Metazoa</taxon>
        <taxon>Chordata</taxon>
        <taxon>Craniata</taxon>
        <taxon>Vertebrata</taxon>
        <taxon>Euteleostomi</taxon>
        <taxon>Mammalia</taxon>
        <taxon>Eutheria</taxon>
        <taxon>Euarchontoglires</taxon>
        <taxon>Primates</taxon>
        <taxon>Haplorrhini</taxon>
        <taxon>Catarrhini</taxon>
        <taxon>Hominidae</taxon>
        <taxon>Homo</taxon>
    </lineage>
</organism>
<dbReference type="EMBL" id="CH471073">
    <property type="protein sequence ID" value="EAW94027.1"/>
    <property type="molecule type" value="Genomic_DNA"/>
</dbReference>
<dbReference type="AlphaFoldDB" id="Q6W4W4"/>
<protein>
    <submittedName>
        <fullName evidence="2">AAA1 protein, isoform CRA_a</fullName>
    </submittedName>
    <submittedName>
        <fullName evidence="1">AAA1 variant III</fullName>
    </submittedName>
</protein>
<name>Q6W4W4_HUMAN</name>
<evidence type="ECO:0000313" key="1">
    <source>
        <dbReference type="EMBL" id="AAQ85135.1"/>
    </source>
</evidence>
<dbReference type="GeneCards" id="AAA1"/>
<reference evidence="1" key="2">
    <citation type="journal article" date="2004" name="Science">
        <title>Characterization of a common susceptibility locus for asthma-related traits.</title>
        <authorList>
            <person name="Laitinen T."/>
            <person name="Polvi A."/>
            <person name="Rydman P."/>
            <person name="Vendelin J."/>
            <person name="Pulkkinen V."/>
            <person name="Salmikangas P."/>
            <person name="Maekelae S."/>
            <person name="Rehn M."/>
            <person name="Pirskanen A."/>
            <person name="Rautanen A."/>
            <person name="Zucchelli M."/>
            <person name="Gullsten H."/>
            <person name="Leino M."/>
            <person name="Alenius H."/>
            <person name="Petaeys T."/>
            <person name="Haahtela T."/>
            <person name="Laitinen A."/>
            <person name="Laprise C."/>
            <person name="Hudson T.J."/>
            <person name="Laitinen L.A."/>
            <person name="Kere J."/>
        </authorList>
    </citation>
    <scope>NUCLEOTIDE SEQUENCE</scope>
</reference>
<gene>
    <name evidence="2" type="primary">AAA1</name>
    <name evidence="2" type="ORF">hCG_2010049</name>
</gene>
<reference evidence="2" key="3">
    <citation type="submission" date="2005-07" db="EMBL/GenBank/DDBJ databases">
        <authorList>
            <person name="Mural R.J."/>
            <person name="Istrail S."/>
            <person name="Sutton G."/>
            <person name="Florea L."/>
            <person name="Halpern A.L."/>
            <person name="Mobarry C.M."/>
            <person name="Lippert R."/>
            <person name="Walenz B."/>
            <person name="Shatkay H."/>
            <person name="Dew I."/>
            <person name="Miller J.R."/>
            <person name="Flanigan M.J."/>
            <person name="Edwards N.J."/>
            <person name="Bolanos R."/>
            <person name="Fasulo D."/>
            <person name="Halldorsson B.V."/>
            <person name="Hannenhalli S."/>
            <person name="Turner R."/>
            <person name="Yooseph S."/>
            <person name="Lu F."/>
            <person name="Nusskern D.R."/>
            <person name="Shue B.C."/>
            <person name="Zheng X.H."/>
            <person name="Zhong F."/>
            <person name="Delcher A.L."/>
            <person name="Huson D.H."/>
            <person name="Kravitz S.A."/>
            <person name="Mouchard L."/>
            <person name="Reinert K."/>
            <person name="Remington K.A."/>
            <person name="Clark A.G."/>
            <person name="Waterman M.S."/>
            <person name="Eichler E.E."/>
            <person name="Adams M.D."/>
            <person name="Hunkapiller M.W."/>
            <person name="Myers E.W."/>
            <person name="Venter J.C."/>
        </authorList>
    </citation>
    <scope>NUCLEOTIDE SEQUENCE</scope>
</reference>
<sequence>MKKLKHRPAYVRRNAGRQFSHCNLHAHQFLVRRKQENKD</sequence>